<dbReference type="InterPro" id="IPR029052">
    <property type="entry name" value="Metallo-depent_PP-like"/>
</dbReference>
<evidence type="ECO:0000256" key="3">
    <source>
        <dbReference type="ARBA" id="ARBA00022723"/>
    </source>
</evidence>
<dbReference type="AlphaFoldDB" id="A0A7W9F230"/>
<proteinExistence type="predicted"/>
<dbReference type="RefSeq" id="WP_373285265.1">
    <property type="nucleotide sequence ID" value="NZ_BMJP01000001.1"/>
</dbReference>
<keyword evidence="2" id="KW-0997">Cell inner membrane</keyword>
<evidence type="ECO:0000256" key="1">
    <source>
        <dbReference type="ARBA" id="ARBA00022475"/>
    </source>
</evidence>
<feature type="domain" description="Calcineurin-like phosphoesterase" evidence="7">
    <location>
        <begin position="57"/>
        <end position="256"/>
    </location>
</feature>
<organism evidence="8 9">
    <name type="scientific">Sphingomonas prati</name>
    <dbReference type="NCBI Taxonomy" id="1843237"/>
    <lineage>
        <taxon>Bacteria</taxon>
        <taxon>Pseudomonadati</taxon>
        <taxon>Pseudomonadota</taxon>
        <taxon>Alphaproteobacteria</taxon>
        <taxon>Sphingomonadales</taxon>
        <taxon>Sphingomonadaceae</taxon>
        <taxon>Sphingomonas</taxon>
    </lineage>
</organism>
<dbReference type="Pfam" id="PF00149">
    <property type="entry name" value="Metallophos"/>
    <property type="match status" value="1"/>
</dbReference>
<evidence type="ECO:0000256" key="4">
    <source>
        <dbReference type="ARBA" id="ARBA00023136"/>
    </source>
</evidence>
<dbReference type="InterPro" id="IPR004843">
    <property type="entry name" value="Calcineurin-like_PHP"/>
</dbReference>
<name>A0A7W9F230_9SPHN</name>
<evidence type="ECO:0000313" key="9">
    <source>
        <dbReference type="Proteomes" id="UP000546701"/>
    </source>
</evidence>
<dbReference type="GO" id="GO:0016020">
    <property type="term" value="C:membrane"/>
    <property type="evidence" value="ECO:0007669"/>
    <property type="project" value="GOC"/>
</dbReference>
<keyword evidence="5" id="KW-0464">Manganese</keyword>
<dbReference type="PANTHER" id="PTHR34990:SF2">
    <property type="entry name" value="BLL8164 PROTEIN"/>
    <property type="match status" value="1"/>
</dbReference>
<reference evidence="8 9" key="1">
    <citation type="submission" date="2020-08" db="EMBL/GenBank/DDBJ databases">
        <title>Genomic Encyclopedia of Type Strains, Phase IV (KMG-IV): sequencing the most valuable type-strain genomes for metagenomic binning, comparative biology and taxonomic classification.</title>
        <authorList>
            <person name="Goeker M."/>
        </authorList>
    </citation>
    <scope>NUCLEOTIDE SEQUENCE [LARGE SCALE GENOMIC DNA]</scope>
    <source>
        <strain evidence="8 9">DSM 103336</strain>
    </source>
</reference>
<protein>
    <submittedName>
        <fullName evidence="8">UDP-2,3-diacylglucosamine pyrophosphatase LpxH</fullName>
    </submittedName>
</protein>
<dbReference type="SUPFAM" id="SSF56300">
    <property type="entry name" value="Metallo-dependent phosphatases"/>
    <property type="match status" value="1"/>
</dbReference>
<keyword evidence="1" id="KW-1003">Cell membrane</keyword>
<keyword evidence="3" id="KW-0479">Metal-binding</keyword>
<gene>
    <name evidence="8" type="ORF">FHS99_000844</name>
</gene>
<keyword evidence="9" id="KW-1185">Reference proteome</keyword>
<dbReference type="GO" id="GO:0009245">
    <property type="term" value="P:lipid A biosynthetic process"/>
    <property type="evidence" value="ECO:0007669"/>
    <property type="project" value="TreeGrafter"/>
</dbReference>
<dbReference type="Gene3D" id="3.60.21.10">
    <property type="match status" value="1"/>
</dbReference>
<feature type="region of interest" description="Disordered" evidence="6">
    <location>
        <begin position="1"/>
        <end position="32"/>
    </location>
</feature>
<dbReference type="CDD" id="cd07398">
    <property type="entry name" value="MPP_YbbF-LpxH"/>
    <property type="match status" value="1"/>
</dbReference>
<dbReference type="Proteomes" id="UP000546701">
    <property type="component" value="Unassembled WGS sequence"/>
</dbReference>
<evidence type="ECO:0000256" key="6">
    <source>
        <dbReference type="SAM" id="MobiDB-lite"/>
    </source>
</evidence>
<evidence type="ECO:0000256" key="2">
    <source>
        <dbReference type="ARBA" id="ARBA00022519"/>
    </source>
</evidence>
<evidence type="ECO:0000313" key="8">
    <source>
        <dbReference type="EMBL" id="MBB5728374.1"/>
    </source>
</evidence>
<evidence type="ECO:0000259" key="7">
    <source>
        <dbReference type="Pfam" id="PF00149"/>
    </source>
</evidence>
<evidence type="ECO:0000256" key="5">
    <source>
        <dbReference type="ARBA" id="ARBA00023211"/>
    </source>
</evidence>
<dbReference type="EMBL" id="JACIJR010000002">
    <property type="protein sequence ID" value="MBB5728374.1"/>
    <property type="molecule type" value="Genomic_DNA"/>
</dbReference>
<dbReference type="GO" id="GO:0008758">
    <property type="term" value="F:UDP-2,3-diacylglucosamine hydrolase activity"/>
    <property type="evidence" value="ECO:0007669"/>
    <property type="project" value="TreeGrafter"/>
</dbReference>
<dbReference type="PANTHER" id="PTHR34990">
    <property type="entry name" value="UDP-2,3-DIACYLGLUCOSAMINE HYDROLASE-RELATED"/>
    <property type="match status" value="1"/>
</dbReference>
<dbReference type="GO" id="GO:0046872">
    <property type="term" value="F:metal ion binding"/>
    <property type="evidence" value="ECO:0007669"/>
    <property type="project" value="UniProtKB-KW"/>
</dbReference>
<keyword evidence="4" id="KW-0472">Membrane</keyword>
<accession>A0A7W9F230</accession>
<sequence>MATMFDDSTAKLAPTRDRAPGSGIGGGGRRPRIPLPTWLAAEDPADTPPTKDRMRFRTVFVSDFHLGTAGCNADLLLDFLRTIECDTLYLVGDIVDGWQIKKGWYWPQGHNDVVRCILKIATKGTRVVYLPGNHDEAFRDYVGLEFGGVELLPEDIHVTADGRRLLVVHGDAFDAVVLYARWLAFLGDSAYTFLLKANAVYNAVRRRLDLPYWSLSTYAKRKVKNAVQFISRFEETVAHAAAERGVDGVVCGHIHTAEIRQFNDVTYYNDGDWVESCTALVEHDDGRMEVLDWHERARAQQSARRAEAKRPVVAA</sequence>
<dbReference type="InterPro" id="IPR043461">
    <property type="entry name" value="LpxH-like"/>
</dbReference>
<comment type="caution">
    <text evidence="8">The sequence shown here is derived from an EMBL/GenBank/DDBJ whole genome shotgun (WGS) entry which is preliminary data.</text>
</comment>